<dbReference type="PANTHER" id="PTHR43335:SF4">
    <property type="entry name" value="ABC TRANSPORTER, ATP-BINDING PROTEIN"/>
    <property type="match status" value="1"/>
</dbReference>
<evidence type="ECO:0000256" key="2">
    <source>
        <dbReference type="ARBA" id="ARBA00022448"/>
    </source>
</evidence>
<dbReference type="OrthoDB" id="1551385at2"/>
<evidence type="ECO:0000313" key="5">
    <source>
        <dbReference type="Proteomes" id="UP000198534"/>
    </source>
</evidence>
<accession>A0A1H2W851</accession>
<keyword evidence="4" id="KW-0067">ATP-binding</keyword>
<dbReference type="InterPro" id="IPR027417">
    <property type="entry name" value="P-loop_NTPase"/>
</dbReference>
<gene>
    <name evidence="4" type="ORF">SAMN05444487_10646</name>
</gene>
<dbReference type="STRING" id="1048340.SAMN05444487_10646"/>
<evidence type="ECO:0000259" key="3">
    <source>
        <dbReference type="Pfam" id="PF00005"/>
    </source>
</evidence>
<dbReference type="Pfam" id="PF00005">
    <property type="entry name" value="ABC_tran"/>
    <property type="match status" value="1"/>
</dbReference>
<evidence type="ECO:0000256" key="1">
    <source>
        <dbReference type="ARBA" id="ARBA00005417"/>
    </source>
</evidence>
<keyword evidence="5" id="KW-1185">Reference proteome</keyword>
<comment type="similarity">
    <text evidence="1">Belongs to the ABC transporter superfamily.</text>
</comment>
<name>A0A1H2W851_9BACL</name>
<dbReference type="RefSeq" id="WP_091738484.1">
    <property type="nucleotide sequence ID" value="NZ_FNNQ01000006.1"/>
</dbReference>
<sequence length="158" mass="18140">MSETDIIVRTMGLTRRYHNNTAVDHVDLMIQRGEIYGFLGPNGAGKTTTIRMLLGLIRSTSGEIEIFGKPIKKERKEILQRVGSLVESPSYYGHLTGRENLEVARRILGVTRSRVNHVLKMVRLENVADAKMLKEYSICFLYRVMVIYTLPVYKREHT</sequence>
<proteinExistence type="inferred from homology"/>
<dbReference type="EMBL" id="FNNQ01000006">
    <property type="protein sequence ID" value="SDW76721.1"/>
    <property type="molecule type" value="Genomic_DNA"/>
</dbReference>
<organism evidence="4 5">
    <name type="scientific">Marininema mesophilum</name>
    <dbReference type="NCBI Taxonomy" id="1048340"/>
    <lineage>
        <taxon>Bacteria</taxon>
        <taxon>Bacillati</taxon>
        <taxon>Bacillota</taxon>
        <taxon>Bacilli</taxon>
        <taxon>Bacillales</taxon>
        <taxon>Thermoactinomycetaceae</taxon>
        <taxon>Marininema</taxon>
    </lineage>
</organism>
<reference evidence="4 5" key="1">
    <citation type="submission" date="2016-10" db="EMBL/GenBank/DDBJ databases">
        <authorList>
            <person name="de Groot N.N."/>
        </authorList>
    </citation>
    <scope>NUCLEOTIDE SEQUENCE [LARGE SCALE GENOMIC DNA]</scope>
    <source>
        <strain evidence="4 5">DSM 45610</strain>
    </source>
</reference>
<dbReference type="PANTHER" id="PTHR43335">
    <property type="entry name" value="ABC TRANSPORTER, ATP-BINDING PROTEIN"/>
    <property type="match status" value="1"/>
</dbReference>
<keyword evidence="4" id="KW-0547">Nucleotide-binding</keyword>
<dbReference type="GO" id="GO:0016887">
    <property type="term" value="F:ATP hydrolysis activity"/>
    <property type="evidence" value="ECO:0007669"/>
    <property type="project" value="InterPro"/>
</dbReference>
<evidence type="ECO:0000313" key="4">
    <source>
        <dbReference type="EMBL" id="SDW76721.1"/>
    </source>
</evidence>
<keyword evidence="2" id="KW-0813">Transport</keyword>
<feature type="domain" description="ABC transporter" evidence="3">
    <location>
        <begin position="24"/>
        <end position="135"/>
    </location>
</feature>
<dbReference type="AlphaFoldDB" id="A0A1H2W851"/>
<dbReference type="Proteomes" id="UP000198534">
    <property type="component" value="Unassembled WGS sequence"/>
</dbReference>
<protein>
    <submittedName>
        <fullName evidence="4">ABC-2 type transport system ATP-binding protein</fullName>
    </submittedName>
</protein>
<dbReference type="InterPro" id="IPR003439">
    <property type="entry name" value="ABC_transporter-like_ATP-bd"/>
</dbReference>
<dbReference type="Gene3D" id="3.40.50.300">
    <property type="entry name" value="P-loop containing nucleotide triphosphate hydrolases"/>
    <property type="match status" value="1"/>
</dbReference>
<dbReference type="SUPFAM" id="SSF52540">
    <property type="entry name" value="P-loop containing nucleoside triphosphate hydrolases"/>
    <property type="match status" value="1"/>
</dbReference>
<dbReference type="GO" id="GO:0005524">
    <property type="term" value="F:ATP binding"/>
    <property type="evidence" value="ECO:0007669"/>
    <property type="project" value="UniProtKB-KW"/>
</dbReference>